<keyword evidence="2" id="KW-0732">Signal</keyword>
<feature type="chain" id="PRO_5045189075" description="Secreted protein" evidence="2">
    <location>
        <begin position="30"/>
        <end position="435"/>
    </location>
</feature>
<organism evidence="3">
    <name type="scientific">Gulosibacter sediminis</name>
    <dbReference type="NCBI Taxonomy" id="1729695"/>
    <lineage>
        <taxon>Bacteria</taxon>
        <taxon>Bacillati</taxon>
        <taxon>Actinomycetota</taxon>
        <taxon>Actinomycetes</taxon>
        <taxon>Micrococcales</taxon>
        <taxon>Microbacteriaceae</taxon>
        <taxon>Gulosibacter</taxon>
    </lineage>
</organism>
<reference evidence="3" key="1">
    <citation type="submission" date="2022-05" db="EMBL/GenBank/DDBJ databases">
        <title>Complete genome sequence of toluene-degrading Gulosibacter sediminis strain ACHW.36C.</title>
        <authorList>
            <person name="Wai A.C."/>
            <person name="Lai G.K."/>
            <person name="Griffin S.D."/>
            <person name="Leung F.C."/>
        </authorList>
    </citation>
    <scope>NUCLEOTIDE SEQUENCE [LARGE SCALE GENOMIC DNA]</scope>
    <source>
        <strain evidence="3">ACHW.36C</strain>
    </source>
</reference>
<dbReference type="EMBL" id="CP097160">
    <property type="protein sequence ID" value="UQN14313.1"/>
    <property type="molecule type" value="Genomic_DNA"/>
</dbReference>
<dbReference type="PROSITE" id="PS51318">
    <property type="entry name" value="TAT"/>
    <property type="match status" value="1"/>
</dbReference>
<accession>A0ABY4MV69</accession>
<name>A0ABY4MV69_9MICO</name>
<dbReference type="InterPro" id="IPR006311">
    <property type="entry name" value="TAT_signal"/>
</dbReference>
<evidence type="ECO:0000313" key="3">
    <source>
        <dbReference type="EMBL" id="UQN14313.1"/>
    </source>
</evidence>
<feature type="region of interest" description="Disordered" evidence="1">
    <location>
        <begin position="31"/>
        <end position="67"/>
    </location>
</feature>
<dbReference type="PROSITE" id="PS51257">
    <property type="entry name" value="PROKAR_LIPOPROTEIN"/>
    <property type="match status" value="1"/>
</dbReference>
<feature type="compositionally biased region" description="Basic and acidic residues" evidence="1">
    <location>
        <begin position="41"/>
        <end position="59"/>
    </location>
</feature>
<evidence type="ECO:0000256" key="1">
    <source>
        <dbReference type="SAM" id="MobiDB-lite"/>
    </source>
</evidence>
<dbReference type="InterPro" id="IPR011044">
    <property type="entry name" value="Quino_amine_DH_bsu"/>
</dbReference>
<dbReference type="SUPFAM" id="SSF50969">
    <property type="entry name" value="YVTN repeat-like/Quinoprotein amine dehydrogenase"/>
    <property type="match status" value="1"/>
</dbReference>
<proteinExistence type="predicted"/>
<evidence type="ECO:0000256" key="2">
    <source>
        <dbReference type="SAM" id="SignalP"/>
    </source>
</evidence>
<feature type="signal peptide" evidence="2">
    <location>
        <begin position="1"/>
        <end position="29"/>
    </location>
</feature>
<dbReference type="InterPro" id="IPR015943">
    <property type="entry name" value="WD40/YVTN_repeat-like_dom_sf"/>
</dbReference>
<gene>
    <name evidence="3" type="ORF">M3M28_09650</name>
</gene>
<protein>
    <recommendedName>
        <fullName evidence="4">Secreted protein</fullName>
    </recommendedName>
</protein>
<dbReference type="Gene3D" id="2.130.10.10">
    <property type="entry name" value="YVTN repeat-like/Quinoprotein amine dehydrogenase"/>
    <property type="match status" value="1"/>
</dbReference>
<sequence>MAPILSRRAPLLASAASLAIAALALTGCAAGSQPGSTASTEAEHHHEDGHEHEHEHEATESSGPQPRLALTYDGGIMVVDANSLEVVADLPIDGFNRLSPGGDNRNVFVSTTGGWAVLDAGTYTQPHGDHTHSYTSEPVLSDVVASAETPGHVVHHDGQTALFDDGTGEVTIFDTATLEEQVEASSITPTATYESADAHHGVAVPLADGQLFVTVGNESERSGAQVVDADGNVIAESDECPGIHGETTVGDDLVLAGCEDGVLLSHGDHFHKIDAPDDFGRTGNAFAADGSTAVLGDYKTDPEGGINLSQIALIDTVDESINVVDTGAEYTWHGLARGEDGEALVFGTDGTLRVFDPESGELVNEIAVTDEWTVPDEWQTSHPAIVQDRGFVYISDPNTSTMYVVDYLGGEVTQSAALPHEVNEMALASGQLAED</sequence>
<evidence type="ECO:0008006" key="4">
    <source>
        <dbReference type="Google" id="ProtNLM"/>
    </source>
</evidence>